<comment type="caution">
    <text evidence="3">The sequence shown here is derived from an EMBL/GenBank/DDBJ whole genome shotgun (WGS) entry which is preliminary data.</text>
</comment>
<dbReference type="InterPro" id="IPR036359">
    <property type="entry name" value="Thiol_cytolysin_sf"/>
</dbReference>
<accession>A0ABS3FD13</accession>
<dbReference type="Pfam" id="PF01289">
    <property type="entry name" value="Thiol_cytolysin"/>
    <property type="match status" value="1"/>
</dbReference>
<dbReference type="Gene3D" id="3.40.30.40">
    <property type="entry name" value="Perfringolysin"/>
    <property type="match status" value="1"/>
</dbReference>
<dbReference type="Gene3D" id="3.30.1040.20">
    <property type="match status" value="1"/>
</dbReference>
<reference evidence="3 4" key="1">
    <citation type="submission" date="2021-03" db="EMBL/GenBank/DDBJ databases">
        <title>Muricauda lutimaris sp. nov. and Muricauda ruestringensis sp. nov, two marine members of the Flavobacteriaceae isolated from deep sea sediments of Western Pacific.</title>
        <authorList>
            <person name="Zhao S."/>
            <person name="Liu R."/>
        </authorList>
    </citation>
    <scope>NUCLEOTIDE SEQUENCE [LARGE SCALE GENOMIC DNA]</scope>
    <source>
        <strain evidence="3 4">BC31-3-A3</strain>
    </source>
</reference>
<evidence type="ECO:0000256" key="1">
    <source>
        <dbReference type="SAM" id="MobiDB-lite"/>
    </source>
</evidence>
<evidence type="ECO:0000313" key="3">
    <source>
        <dbReference type="EMBL" id="MBO0341038.1"/>
    </source>
</evidence>
<feature type="region of interest" description="Disordered" evidence="1">
    <location>
        <begin position="56"/>
        <end position="87"/>
    </location>
</feature>
<dbReference type="RefSeq" id="WP_207026604.1">
    <property type="nucleotide sequence ID" value="NZ_JAFLNM010000001.1"/>
</dbReference>
<evidence type="ECO:0000256" key="2">
    <source>
        <dbReference type="SAM" id="SignalP"/>
    </source>
</evidence>
<keyword evidence="2" id="KW-0732">Signal</keyword>
<dbReference type="Proteomes" id="UP000664807">
    <property type="component" value="Unassembled WGS sequence"/>
</dbReference>
<sequence>MKTKQSLFKNSALLMVLSLSLIICVGCSKDESSEPPITGTEPPTEEEQTNFNTVLASLQSFEQESEAATEEVGEPENPERNPDDVTEECVVQRYKTSPGFDEMLSLDPTTDVIYPGAMLKGESIPTGEYIGINGGRAPITLSVSLQNIDGTSSVEIEDPKLSTVREGVNSVLQQGVTGATAAKLNFTIEEVYSEQHLSVALGANYRTKNRDVSASFNFDNSQYSYKYVIKYFQEYYTIDLDLPPNNNPGSLFYEMPVLNSTSPVIVSSVKYGRMVLYTVESNSSITDVQSAFNASFNSADANGNAEYQSIINNSKIEALVVGGSGSDAAGAVSGPAGVYEYITNGGNYSADSPAAPLAYTLRYIRNDFPVARVVLSSEYNIRTCYEAYQKYRIELGGIEMISHAGESGDLSLRGNLNIKLFQGGQQMASESYTRTSNNYISIREGVFWSIPGGEASEVELYKPDLENDYVQIEAEFSEDDLFSSNEYLGKNSRKIYLKDIKMNFDDNGNAILQNEVLKLEEDSGSDFEVTFYMSRIY</sequence>
<dbReference type="InterPro" id="IPR036363">
    <property type="entry name" value="Thiol_cytolysin_ab_sf"/>
</dbReference>
<dbReference type="InterPro" id="IPR001869">
    <property type="entry name" value="Thiol_cytolysin"/>
</dbReference>
<dbReference type="SUPFAM" id="SSF56978">
    <property type="entry name" value="Perfringolysin"/>
    <property type="match status" value="1"/>
</dbReference>
<protein>
    <submittedName>
        <fullName evidence="3">Thiol-activated cytolysin family protein</fullName>
    </submittedName>
</protein>
<dbReference type="EMBL" id="JAFLNM010000001">
    <property type="protein sequence ID" value="MBO0341038.1"/>
    <property type="molecule type" value="Genomic_DNA"/>
</dbReference>
<organism evidence="3 4">
    <name type="scientific">Flagellimonas profundi</name>
    <dbReference type="NCBI Taxonomy" id="2915620"/>
    <lineage>
        <taxon>Bacteria</taxon>
        <taxon>Pseudomonadati</taxon>
        <taxon>Bacteroidota</taxon>
        <taxon>Flavobacteriia</taxon>
        <taxon>Flavobacteriales</taxon>
        <taxon>Flavobacteriaceae</taxon>
        <taxon>Flagellimonas</taxon>
    </lineage>
</organism>
<gene>
    <name evidence="3" type="ORF">J0654_05245</name>
</gene>
<proteinExistence type="predicted"/>
<keyword evidence="4" id="KW-1185">Reference proteome</keyword>
<name>A0ABS3FD13_9FLAO</name>
<evidence type="ECO:0000313" key="4">
    <source>
        <dbReference type="Proteomes" id="UP000664807"/>
    </source>
</evidence>
<dbReference type="Gene3D" id="3.90.840.10">
    <property type="entry name" value="Thiol-activated cytolysin superfamily/Thiol-activated cytolysin, alpha-beta domain"/>
    <property type="match status" value="1"/>
</dbReference>
<feature type="compositionally biased region" description="Acidic residues" evidence="1">
    <location>
        <begin position="63"/>
        <end position="76"/>
    </location>
</feature>
<feature type="chain" id="PRO_5046857733" evidence="2">
    <location>
        <begin position="26"/>
        <end position="537"/>
    </location>
</feature>
<feature type="signal peptide" evidence="2">
    <location>
        <begin position="1"/>
        <end position="25"/>
    </location>
</feature>